<dbReference type="PANTHER" id="PTHR43030">
    <property type="entry name" value="PHOSPHOENOLPYRUVATE SYNTHASE"/>
    <property type="match status" value="1"/>
</dbReference>
<feature type="domain" description="PEP-utilising enzyme C-terminal" evidence="5">
    <location>
        <begin position="101"/>
        <end position="265"/>
    </location>
</feature>
<dbReference type="RefSeq" id="WP_261892093.1">
    <property type="nucleotide sequence ID" value="NZ_AP024895.1"/>
</dbReference>
<dbReference type="InterPro" id="IPR006319">
    <property type="entry name" value="PEP_synth"/>
</dbReference>
<comment type="similarity">
    <text evidence="1">Belongs to the PEP-utilizing enzyme family.</text>
</comment>
<keyword evidence="2" id="KW-0479">Metal-binding</keyword>
<keyword evidence="3" id="KW-0547">Nucleotide-binding</keyword>
<dbReference type="SUPFAM" id="SSF51621">
    <property type="entry name" value="Phosphoenolpyruvate/pyruvate domain"/>
    <property type="match status" value="1"/>
</dbReference>
<dbReference type="PANTHER" id="PTHR43030:SF1">
    <property type="entry name" value="PHOSPHOENOLPYRUVATE SYNTHASE"/>
    <property type="match status" value="1"/>
</dbReference>
<keyword evidence="4" id="KW-0067">ATP-binding</keyword>
<evidence type="ECO:0000256" key="2">
    <source>
        <dbReference type="ARBA" id="ARBA00022723"/>
    </source>
</evidence>
<evidence type="ECO:0000313" key="7">
    <source>
        <dbReference type="Proteomes" id="UP001304071"/>
    </source>
</evidence>
<dbReference type="Gene3D" id="3.20.20.60">
    <property type="entry name" value="Phosphoenolpyruvate-binding domains"/>
    <property type="match status" value="1"/>
</dbReference>
<protein>
    <submittedName>
        <fullName evidence="6">PEP-binding protein</fullName>
    </submittedName>
</protein>
<evidence type="ECO:0000256" key="4">
    <source>
        <dbReference type="ARBA" id="ARBA00022840"/>
    </source>
</evidence>
<dbReference type="InterPro" id="IPR040442">
    <property type="entry name" value="Pyrv_kinase-like_dom_sf"/>
</dbReference>
<evidence type="ECO:0000259" key="5">
    <source>
        <dbReference type="Pfam" id="PF02896"/>
    </source>
</evidence>
<dbReference type="EMBL" id="CP138203">
    <property type="protein sequence ID" value="WPC72584.1"/>
    <property type="molecule type" value="Genomic_DNA"/>
</dbReference>
<evidence type="ECO:0000256" key="1">
    <source>
        <dbReference type="ARBA" id="ARBA00007837"/>
    </source>
</evidence>
<dbReference type="Pfam" id="PF02896">
    <property type="entry name" value="PEP-utilizers_C"/>
    <property type="match status" value="1"/>
</dbReference>
<keyword evidence="7" id="KW-1185">Reference proteome</keyword>
<name>A0ABZ0Q835_9VIBR</name>
<proteinExistence type="inferred from homology"/>
<dbReference type="InterPro" id="IPR000121">
    <property type="entry name" value="PEP_util_C"/>
</dbReference>
<sequence>MSFEHPSMIHEQLVLGNSLSGNQQPGNSPYLFVSLSELIAESVFYHPALAGSTDGLTELEQSSLAALLAGQSIEAHFVNTLVTQIEQAISGQQTIRVSLSNADSHDFQALIGGSVEKSEVNPAIGLRGVARYASNAYAAGFALECKVIKTLREKGHDIEIVVPFVRTLSDAATIIDRLAEQGLPRGLNGLKVSYTCSVPSAALLADRLLKYFDGVVIDWDLLTQCTLGIDKQNPELEHLYNPESEAVTLLFEMAAKAAEQANKPLVIVTTALDQYPKLQAYLLENQPTTCLFNF</sequence>
<organism evidence="6 7">
    <name type="scientific">Vibrio porteresiae DSM 19223</name>
    <dbReference type="NCBI Taxonomy" id="1123496"/>
    <lineage>
        <taxon>Bacteria</taxon>
        <taxon>Pseudomonadati</taxon>
        <taxon>Pseudomonadota</taxon>
        <taxon>Gammaproteobacteria</taxon>
        <taxon>Vibrionales</taxon>
        <taxon>Vibrionaceae</taxon>
        <taxon>Vibrio</taxon>
    </lineage>
</organism>
<dbReference type="Proteomes" id="UP001304071">
    <property type="component" value="Chromosome 1"/>
</dbReference>
<gene>
    <name evidence="6" type="ORF">R8Z52_10630</name>
</gene>
<evidence type="ECO:0000313" key="6">
    <source>
        <dbReference type="EMBL" id="WPC72584.1"/>
    </source>
</evidence>
<accession>A0ABZ0Q835</accession>
<reference evidence="6 7" key="1">
    <citation type="submission" date="2023-11" db="EMBL/GenBank/DDBJ databases">
        <title>Plant-associative lifestyle of Vibrio porteresiae and its evolutionary dynamics.</title>
        <authorList>
            <person name="Rameshkumar N."/>
            <person name="Kirti K."/>
        </authorList>
    </citation>
    <scope>NUCLEOTIDE SEQUENCE [LARGE SCALE GENOMIC DNA]</scope>
    <source>
        <strain evidence="6 7">MSSRF30</strain>
    </source>
</reference>
<evidence type="ECO:0000256" key="3">
    <source>
        <dbReference type="ARBA" id="ARBA00022741"/>
    </source>
</evidence>
<dbReference type="InterPro" id="IPR015813">
    <property type="entry name" value="Pyrv/PenolPyrv_kinase-like_dom"/>
</dbReference>